<sequence>MRIEPAGLRTWWLGGCALWALALWVATWFGLGTRIEPLPADPGLGGRLPALPQPAAERLQGMAEYGEIAARPLFAEDRQPRPFFLGGNPQNTTSGVRLTGVLMTPGLDMATLTTEQGQSIRLRLGGPAVSGWQLVALQPRNATVSGPGGTQTLELQVFNGQGGTAPTVLADNGQPPPNAASATAAAGQGAEPSPVAPPPLPAPPEAGQPAAGQPATAAPSPTQEQMQAIRERIQARRRQLQQQQQQQNQNPNGSPSGQNQ</sequence>
<feature type="compositionally biased region" description="Low complexity" evidence="1">
    <location>
        <begin position="179"/>
        <end position="193"/>
    </location>
</feature>
<protein>
    <submittedName>
        <fullName evidence="3">General secretion pathway protein GspN</fullName>
    </submittedName>
</protein>
<reference evidence="3 4" key="1">
    <citation type="submission" date="2022-10" db="EMBL/GenBank/DDBJ databases">
        <title>Xanthomonas sp. H13-6.</title>
        <authorList>
            <person name="Liu X."/>
            <person name="Deng Z."/>
            <person name="Jiang Y."/>
            <person name="Yu T."/>
            <person name="Ai J."/>
        </authorList>
    </citation>
    <scope>NUCLEOTIDE SEQUENCE [LARGE SCALE GENOMIC DNA]</scope>
    <source>
        <strain evidence="3 4">H13-6</strain>
    </source>
</reference>
<feature type="compositionally biased region" description="Low complexity" evidence="1">
    <location>
        <begin position="207"/>
        <end position="228"/>
    </location>
</feature>
<keyword evidence="2" id="KW-0472">Membrane</keyword>
<keyword evidence="4" id="KW-1185">Reference proteome</keyword>
<feature type="region of interest" description="Disordered" evidence="1">
    <location>
        <begin position="164"/>
        <end position="260"/>
    </location>
</feature>
<evidence type="ECO:0000256" key="1">
    <source>
        <dbReference type="SAM" id="MobiDB-lite"/>
    </source>
</evidence>
<gene>
    <name evidence="3" type="ORF">OK345_03020</name>
</gene>
<name>A0ABT3JSK4_9XANT</name>
<comment type="caution">
    <text evidence="3">The sequence shown here is derived from an EMBL/GenBank/DDBJ whole genome shotgun (WGS) entry which is preliminary data.</text>
</comment>
<feature type="compositionally biased region" description="Pro residues" evidence="1">
    <location>
        <begin position="194"/>
        <end position="206"/>
    </location>
</feature>
<accession>A0ABT3JSK4</accession>
<dbReference type="Proteomes" id="UP001209922">
    <property type="component" value="Unassembled WGS sequence"/>
</dbReference>
<dbReference type="RefSeq" id="WP_265126428.1">
    <property type="nucleotide sequence ID" value="NZ_JAPCHY010000002.1"/>
</dbReference>
<evidence type="ECO:0000313" key="4">
    <source>
        <dbReference type="Proteomes" id="UP001209922"/>
    </source>
</evidence>
<proteinExistence type="predicted"/>
<evidence type="ECO:0000256" key="2">
    <source>
        <dbReference type="SAM" id="Phobius"/>
    </source>
</evidence>
<feature type="transmembrane region" description="Helical" evidence="2">
    <location>
        <begin position="12"/>
        <end position="31"/>
    </location>
</feature>
<dbReference type="EMBL" id="JAPCHY010000002">
    <property type="protein sequence ID" value="MCW4471477.1"/>
    <property type="molecule type" value="Genomic_DNA"/>
</dbReference>
<feature type="compositionally biased region" description="Low complexity" evidence="1">
    <location>
        <begin position="240"/>
        <end position="260"/>
    </location>
</feature>
<keyword evidence="2" id="KW-0812">Transmembrane</keyword>
<organism evidence="3 4">
    <name type="scientific">Xanthomonas chitinilytica</name>
    <dbReference type="NCBI Taxonomy" id="2989819"/>
    <lineage>
        <taxon>Bacteria</taxon>
        <taxon>Pseudomonadati</taxon>
        <taxon>Pseudomonadota</taxon>
        <taxon>Gammaproteobacteria</taxon>
        <taxon>Lysobacterales</taxon>
        <taxon>Lysobacteraceae</taxon>
        <taxon>Xanthomonas</taxon>
    </lineage>
</organism>
<evidence type="ECO:0000313" key="3">
    <source>
        <dbReference type="EMBL" id="MCW4471477.1"/>
    </source>
</evidence>
<keyword evidence="2" id="KW-1133">Transmembrane helix</keyword>